<accession>A0A8H7B6U2</accession>
<protein>
    <recommendedName>
        <fullName evidence="2">HNH nuclease domain-containing protein</fullName>
    </recommendedName>
</protein>
<dbReference type="Proteomes" id="UP000596902">
    <property type="component" value="Unassembled WGS sequence"/>
</dbReference>
<dbReference type="EMBL" id="JAAABM010000004">
    <property type="protein sequence ID" value="KAF7678269.1"/>
    <property type="molecule type" value="Genomic_DNA"/>
</dbReference>
<feature type="domain" description="HNH nuclease" evidence="2">
    <location>
        <begin position="169"/>
        <end position="254"/>
    </location>
</feature>
<evidence type="ECO:0000313" key="4">
    <source>
        <dbReference type="Proteomes" id="UP000596902"/>
    </source>
</evidence>
<feature type="compositionally biased region" description="Acidic residues" evidence="1">
    <location>
        <begin position="410"/>
        <end position="420"/>
    </location>
</feature>
<dbReference type="InterPro" id="IPR003615">
    <property type="entry name" value="HNH_nuc"/>
</dbReference>
<sequence>MDTVAQGWTNVRPEEDGQRFTERSAERRQLFLKLQSLHPQPIFPSITWAFLQIADIEVIREAVQSHWSRQLFADREYGLVTEKKALDTILLWSQKQPRKDPTATSATSTHSQSKTVSNQPPSKSRLLNANVLAGSKRTRSGHILGGLEYSVGRHDGVRSNCKKRDGYLCAVSRMAEIDAAHIYPWCGLGGQNEERVVRFWDTLKMFWKAELVESWRSKLFVDANNPNRGTETVENMISLSALLHRYHSAARFALRPIQLSDDKTKLELEFHWLVVEGRKRQDEVNIMDEPLSSAGRLSAGRGYGPLDRIDPNNDTIRIPLVSGTRFTMSTDDPVQRPLPDTGLLTLQWHLQRVLAMSGAAEWTEEDFGNDDDDDDQDGQGVTSCDNVENWLQNVEPPENHRPSQISRESDSEDSVDGSFE</sequence>
<evidence type="ECO:0000313" key="3">
    <source>
        <dbReference type="EMBL" id="KAF7678269.1"/>
    </source>
</evidence>
<dbReference type="RefSeq" id="XP_038788404.1">
    <property type="nucleotide sequence ID" value="XM_038928697.1"/>
</dbReference>
<evidence type="ECO:0000256" key="1">
    <source>
        <dbReference type="SAM" id="MobiDB-lite"/>
    </source>
</evidence>
<feature type="region of interest" description="Disordered" evidence="1">
    <location>
        <begin position="97"/>
        <end position="123"/>
    </location>
</feature>
<keyword evidence="4" id="KW-1185">Reference proteome</keyword>
<feature type="region of interest" description="Disordered" evidence="1">
    <location>
        <begin position="364"/>
        <end position="420"/>
    </location>
</feature>
<reference evidence="3" key="2">
    <citation type="submission" date="2020-08" db="EMBL/GenBank/DDBJ databases">
        <title>Draft Genome Sequence of Cumin Blight Pathogen Alternaria burnsii.</title>
        <authorList>
            <person name="Feng Z."/>
        </authorList>
    </citation>
    <scope>NUCLEOTIDE SEQUENCE</scope>
    <source>
        <strain evidence="3">CBS107.38</strain>
    </source>
</reference>
<name>A0A8H7B6U2_9PLEO</name>
<feature type="compositionally biased region" description="Acidic residues" evidence="1">
    <location>
        <begin position="364"/>
        <end position="377"/>
    </location>
</feature>
<comment type="caution">
    <text evidence="3">The sequence shown here is derived from an EMBL/GenBank/DDBJ whole genome shotgun (WGS) entry which is preliminary data.</text>
</comment>
<proteinExistence type="predicted"/>
<organism evidence="3 4">
    <name type="scientific">Alternaria burnsii</name>
    <dbReference type="NCBI Taxonomy" id="1187904"/>
    <lineage>
        <taxon>Eukaryota</taxon>
        <taxon>Fungi</taxon>
        <taxon>Dikarya</taxon>
        <taxon>Ascomycota</taxon>
        <taxon>Pezizomycotina</taxon>
        <taxon>Dothideomycetes</taxon>
        <taxon>Pleosporomycetidae</taxon>
        <taxon>Pleosporales</taxon>
        <taxon>Pleosporineae</taxon>
        <taxon>Pleosporaceae</taxon>
        <taxon>Alternaria</taxon>
        <taxon>Alternaria sect. Alternaria</taxon>
    </lineage>
</organism>
<dbReference type="Pfam" id="PF13391">
    <property type="entry name" value="HNH_2"/>
    <property type="match status" value="1"/>
</dbReference>
<gene>
    <name evidence="3" type="ORF">GT037_003650</name>
</gene>
<dbReference type="AlphaFoldDB" id="A0A8H7B6U2"/>
<dbReference type="GeneID" id="62201875"/>
<reference evidence="3" key="1">
    <citation type="submission" date="2020-01" db="EMBL/GenBank/DDBJ databases">
        <authorList>
            <person name="Feng Z.H.Z."/>
        </authorList>
    </citation>
    <scope>NUCLEOTIDE SEQUENCE</scope>
    <source>
        <strain evidence="3">CBS107.38</strain>
    </source>
</reference>
<evidence type="ECO:0000259" key="2">
    <source>
        <dbReference type="Pfam" id="PF13391"/>
    </source>
</evidence>
<feature type="compositionally biased region" description="Polar residues" evidence="1">
    <location>
        <begin position="381"/>
        <end position="392"/>
    </location>
</feature>
<feature type="compositionally biased region" description="Low complexity" evidence="1">
    <location>
        <begin position="102"/>
        <end position="115"/>
    </location>
</feature>